<sequence length="287" mass="29794">MAALEAIAGDRRVARAEEVVREASARLRWHEALRRRWREARAEASVRCAAASGGVDGVVVPVDVLREHVVAGLEEVTTGDPALDAVAGLWRAGSRVVGWMPDLVGAGRPSAPPARGLLAALHRDVTAPLAACGQIALEDVAAPRAPGALPREGGSIQAPQGEELVTRVGALIDMVDVPGAPALVRAAVVHAETAVVRPFTVGSAALGRLLARHLVTRDGLEPTGTAVTDLWAARSPASYAEALSAYASGSLDGVVSWVQWQAEAILHGLEEAESLCRAVQAGTWKAG</sequence>
<feature type="domain" description="Fido" evidence="1">
    <location>
        <begin position="113"/>
        <end position="260"/>
    </location>
</feature>
<dbReference type="Gene3D" id="1.10.3290.10">
    <property type="entry name" value="Fido-like domain"/>
    <property type="match status" value="1"/>
</dbReference>
<dbReference type="EMBL" id="CP032514">
    <property type="protein sequence ID" value="AYD91017.1"/>
    <property type="molecule type" value="Genomic_DNA"/>
</dbReference>
<dbReference type="SUPFAM" id="SSF140931">
    <property type="entry name" value="Fic-like"/>
    <property type="match status" value="1"/>
</dbReference>
<dbReference type="InterPro" id="IPR003812">
    <property type="entry name" value="Fido"/>
</dbReference>
<dbReference type="PROSITE" id="PS51459">
    <property type="entry name" value="FIDO"/>
    <property type="match status" value="1"/>
</dbReference>
<evidence type="ECO:0000313" key="2">
    <source>
        <dbReference type="EMBL" id="AYD91017.1"/>
    </source>
</evidence>
<protein>
    <submittedName>
        <fullName evidence="2">Cell filamentation protein Fic</fullName>
    </submittedName>
</protein>
<evidence type="ECO:0000259" key="1">
    <source>
        <dbReference type="PROSITE" id="PS51459"/>
    </source>
</evidence>
<reference evidence="2 3" key="1">
    <citation type="submission" date="2018-09" db="EMBL/GenBank/DDBJ databases">
        <authorList>
            <person name="Li J."/>
        </authorList>
    </citation>
    <scope>NUCLEOTIDE SEQUENCE [LARGE SCALE GENOMIC DNA]</scope>
    <source>
        <strain evidence="2 3">2129</strain>
    </source>
</reference>
<gene>
    <name evidence="2" type="ORF">D5R93_12145</name>
</gene>
<keyword evidence="3" id="KW-1185">Reference proteome</keyword>
<dbReference type="InterPro" id="IPR036597">
    <property type="entry name" value="Fido-like_dom_sf"/>
</dbReference>
<evidence type="ECO:0000313" key="3">
    <source>
        <dbReference type="Proteomes" id="UP000273001"/>
    </source>
</evidence>
<organism evidence="2 3">
    <name type="scientific">Actinomyces lilanjuaniae</name>
    <dbReference type="NCBI Taxonomy" id="2321394"/>
    <lineage>
        <taxon>Bacteria</taxon>
        <taxon>Bacillati</taxon>
        <taxon>Actinomycetota</taxon>
        <taxon>Actinomycetes</taxon>
        <taxon>Actinomycetales</taxon>
        <taxon>Actinomycetaceae</taxon>
        <taxon>Actinomyces</taxon>
    </lineage>
</organism>
<proteinExistence type="predicted"/>
<name>A0ABN5PRJ3_9ACTO</name>
<dbReference type="Proteomes" id="UP000273001">
    <property type="component" value="Chromosome"/>
</dbReference>
<accession>A0ABN5PRJ3</accession>